<evidence type="ECO:0000256" key="3">
    <source>
        <dbReference type="ARBA" id="ARBA00022741"/>
    </source>
</evidence>
<evidence type="ECO:0000256" key="5">
    <source>
        <dbReference type="SAM" id="MobiDB-lite"/>
    </source>
</evidence>
<dbReference type="KEGG" id="pbro:HOP40_21770"/>
<dbReference type="InterPro" id="IPR027417">
    <property type="entry name" value="P-loop_NTPase"/>
</dbReference>
<keyword evidence="3" id="KW-0547">Nucleotide-binding</keyword>
<dbReference type="GO" id="GO:0015833">
    <property type="term" value="P:peptide transport"/>
    <property type="evidence" value="ECO:0007669"/>
    <property type="project" value="InterPro"/>
</dbReference>
<dbReference type="Pfam" id="PF08352">
    <property type="entry name" value="oligo_HPY"/>
    <property type="match status" value="1"/>
</dbReference>
<dbReference type="InterPro" id="IPR013563">
    <property type="entry name" value="Oligopep_ABC_C"/>
</dbReference>
<comment type="similarity">
    <text evidence="1">Belongs to the ABC transporter superfamily.</text>
</comment>
<feature type="compositionally biased region" description="Low complexity" evidence="5">
    <location>
        <begin position="9"/>
        <end position="25"/>
    </location>
</feature>
<dbReference type="Gene3D" id="3.40.50.300">
    <property type="entry name" value="P-loop containing nucleotide triphosphate hydrolases"/>
    <property type="match status" value="1"/>
</dbReference>
<dbReference type="NCBIfam" id="TIGR01727">
    <property type="entry name" value="oligo_HPY"/>
    <property type="match status" value="1"/>
</dbReference>
<evidence type="ECO:0000313" key="8">
    <source>
        <dbReference type="Proteomes" id="UP000505377"/>
    </source>
</evidence>
<dbReference type="PROSITE" id="PS00211">
    <property type="entry name" value="ABC_TRANSPORTER_1"/>
    <property type="match status" value="1"/>
</dbReference>
<dbReference type="EMBL" id="CP053564">
    <property type="protein sequence ID" value="QJY48101.1"/>
    <property type="molecule type" value="Genomic_DNA"/>
</dbReference>
<dbReference type="RefSeq" id="WP_172161457.1">
    <property type="nucleotide sequence ID" value="NZ_CP053564.1"/>
</dbReference>
<dbReference type="InterPro" id="IPR003593">
    <property type="entry name" value="AAA+_ATPase"/>
</dbReference>
<name>A0A6M6JP71_9PSEU</name>
<dbReference type="PANTHER" id="PTHR43776:SF7">
    <property type="entry name" value="D,D-DIPEPTIDE TRANSPORT ATP-BINDING PROTEIN DDPF-RELATED"/>
    <property type="match status" value="1"/>
</dbReference>
<dbReference type="Proteomes" id="UP000505377">
    <property type="component" value="Chromosome"/>
</dbReference>
<dbReference type="SMART" id="SM00382">
    <property type="entry name" value="AAA"/>
    <property type="match status" value="1"/>
</dbReference>
<dbReference type="Pfam" id="PF00005">
    <property type="entry name" value="ABC_tran"/>
    <property type="match status" value="1"/>
</dbReference>
<dbReference type="InterPro" id="IPR003439">
    <property type="entry name" value="ABC_transporter-like_ATP-bd"/>
</dbReference>
<proteinExistence type="inferred from homology"/>
<sequence>MTGTGTGTTGTAHATTGAPGTNGHHPAGTRGLSARGLVKTYPLARNVFGRPTSRVRAVDGVDLEVTAGMTVGVVGESGSGKSTLGRLASLLDRPDSGTVVLDGRDTARLRGRELSEVRRSLQVVFQDPFGSLDPTKTIAHAVAEPLLVHGRVRRWGTTAAAEELLARVGLDAGLARRYPEQLSGGQRQRVCIARALALDPWLLVADEPTSALDLSTRSEILNLLLTLQQETGLSVLLVSHDFATVQHLAHRVAVMYLGRIVEEGPTLDVVREPLHPYTKALLSAVPVPDPQVQRGRRRILLHGDAPNPADPPSGCRFRTRCAYAMPSCAEVDPQLETVGTGHRVACLLHSEPGTPAGAPSPRTEG</sequence>
<evidence type="ECO:0000256" key="1">
    <source>
        <dbReference type="ARBA" id="ARBA00005417"/>
    </source>
</evidence>
<reference evidence="7 8" key="1">
    <citation type="submission" date="2020-05" db="EMBL/GenBank/DDBJ databases">
        <authorList>
            <person name="Mo P."/>
        </authorList>
    </citation>
    <scope>NUCLEOTIDE SEQUENCE [LARGE SCALE GENOMIC DNA]</scope>
    <source>
        <strain evidence="7 8">Gen01</strain>
    </source>
</reference>
<dbReference type="InterPro" id="IPR017871">
    <property type="entry name" value="ABC_transporter-like_CS"/>
</dbReference>
<keyword evidence="2" id="KW-0813">Transport</keyword>
<dbReference type="FunFam" id="3.40.50.300:FF:000016">
    <property type="entry name" value="Oligopeptide ABC transporter ATP-binding component"/>
    <property type="match status" value="1"/>
</dbReference>
<dbReference type="AlphaFoldDB" id="A0A6M6JP71"/>
<evidence type="ECO:0000256" key="2">
    <source>
        <dbReference type="ARBA" id="ARBA00022448"/>
    </source>
</evidence>
<dbReference type="InterPro" id="IPR050319">
    <property type="entry name" value="ABC_transp_ATP-bind"/>
</dbReference>
<dbReference type="PANTHER" id="PTHR43776">
    <property type="entry name" value="TRANSPORT ATP-BINDING PROTEIN"/>
    <property type="match status" value="1"/>
</dbReference>
<feature type="region of interest" description="Disordered" evidence="5">
    <location>
        <begin position="1"/>
        <end position="32"/>
    </location>
</feature>
<evidence type="ECO:0000313" key="7">
    <source>
        <dbReference type="EMBL" id="QJY48101.1"/>
    </source>
</evidence>
<evidence type="ECO:0000259" key="6">
    <source>
        <dbReference type="PROSITE" id="PS50893"/>
    </source>
</evidence>
<protein>
    <submittedName>
        <fullName evidence="7">ABC transporter ATP-binding protein</fullName>
    </submittedName>
</protein>
<dbReference type="GO" id="GO:0005524">
    <property type="term" value="F:ATP binding"/>
    <property type="evidence" value="ECO:0007669"/>
    <property type="project" value="UniProtKB-KW"/>
</dbReference>
<dbReference type="CDD" id="cd03257">
    <property type="entry name" value="ABC_NikE_OppD_transporters"/>
    <property type="match status" value="1"/>
</dbReference>
<keyword evidence="4 7" id="KW-0067">ATP-binding</keyword>
<feature type="domain" description="ABC transporter" evidence="6">
    <location>
        <begin position="38"/>
        <end position="282"/>
    </location>
</feature>
<gene>
    <name evidence="7" type="ORF">HOP40_21770</name>
</gene>
<evidence type="ECO:0000256" key="4">
    <source>
        <dbReference type="ARBA" id="ARBA00022840"/>
    </source>
</evidence>
<dbReference type="GO" id="GO:0016887">
    <property type="term" value="F:ATP hydrolysis activity"/>
    <property type="evidence" value="ECO:0007669"/>
    <property type="project" value="InterPro"/>
</dbReference>
<keyword evidence="8" id="KW-1185">Reference proteome</keyword>
<dbReference type="SUPFAM" id="SSF52540">
    <property type="entry name" value="P-loop containing nucleoside triphosphate hydrolases"/>
    <property type="match status" value="1"/>
</dbReference>
<dbReference type="GO" id="GO:0055085">
    <property type="term" value="P:transmembrane transport"/>
    <property type="evidence" value="ECO:0007669"/>
    <property type="project" value="UniProtKB-ARBA"/>
</dbReference>
<dbReference type="PROSITE" id="PS50893">
    <property type="entry name" value="ABC_TRANSPORTER_2"/>
    <property type="match status" value="1"/>
</dbReference>
<organism evidence="7 8">
    <name type="scientific">Pseudonocardia broussonetiae</name>
    <dbReference type="NCBI Taxonomy" id="2736640"/>
    <lineage>
        <taxon>Bacteria</taxon>
        <taxon>Bacillati</taxon>
        <taxon>Actinomycetota</taxon>
        <taxon>Actinomycetes</taxon>
        <taxon>Pseudonocardiales</taxon>
        <taxon>Pseudonocardiaceae</taxon>
        <taxon>Pseudonocardia</taxon>
    </lineage>
</organism>
<accession>A0A6M6JP71</accession>